<dbReference type="EMBL" id="BARS01008428">
    <property type="protein sequence ID" value="GAF78659.1"/>
    <property type="molecule type" value="Genomic_DNA"/>
</dbReference>
<dbReference type="PANTHER" id="PTHR43586">
    <property type="entry name" value="CYSTEINE DESULFURASE"/>
    <property type="match status" value="1"/>
</dbReference>
<dbReference type="InterPro" id="IPR015422">
    <property type="entry name" value="PyrdxlP-dep_Trfase_small"/>
</dbReference>
<dbReference type="InterPro" id="IPR000192">
    <property type="entry name" value="Aminotrans_V_dom"/>
</dbReference>
<comment type="caution">
    <text evidence="3">The sequence shown here is derived from an EMBL/GenBank/DDBJ whole genome shotgun (WGS) entry which is preliminary data.</text>
</comment>
<proteinExistence type="predicted"/>
<dbReference type="Pfam" id="PF00266">
    <property type="entry name" value="Aminotran_5"/>
    <property type="match status" value="1"/>
</dbReference>
<keyword evidence="1" id="KW-0663">Pyridoxal phosphate</keyword>
<dbReference type="InterPro" id="IPR015424">
    <property type="entry name" value="PyrdxlP-dep_Trfase"/>
</dbReference>
<feature type="non-terminal residue" evidence="3">
    <location>
        <position position="1"/>
    </location>
</feature>
<feature type="domain" description="Aminotransferase class V" evidence="2">
    <location>
        <begin position="2"/>
        <end position="182"/>
    </location>
</feature>
<dbReference type="Gene3D" id="3.90.1150.10">
    <property type="entry name" value="Aspartate Aminotransferase, domain 1"/>
    <property type="match status" value="1"/>
</dbReference>
<evidence type="ECO:0000256" key="1">
    <source>
        <dbReference type="ARBA" id="ARBA00022898"/>
    </source>
</evidence>
<dbReference type="Gene3D" id="3.40.640.10">
    <property type="entry name" value="Type I PLP-dependent aspartate aminotransferase-like (Major domain)"/>
    <property type="match status" value="1"/>
</dbReference>
<evidence type="ECO:0000259" key="2">
    <source>
        <dbReference type="Pfam" id="PF00266"/>
    </source>
</evidence>
<evidence type="ECO:0000313" key="3">
    <source>
        <dbReference type="EMBL" id="GAF78659.1"/>
    </source>
</evidence>
<dbReference type="SUPFAM" id="SSF53383">
    <property type="entry name" value="PLP-dependent transferases"/>
    <property type="match status" value="1"/>
</dbReference>
<dbReference type="PANTHER" id="PTHR43586:SF8">
    <property type="entry name" value="CYSTEINE DESULFURASE 1, CHLOROPLASTIC"/>
    <property type="match status" value="1"/>
</dbReference>
<gene>
    <name evidence="3" type="ORF">S01H1_16070</name>
</gene>
<accession>X0SCA7</accession>
<organism evidence="3">
    <name type="scientific">marine sediment metagenome</name>
    <dbReference type="NCBI Taxonomy" id="412755"/>
    <lineage>
        <taxon>unclassified sequences</taxon>
        <taxon>metagenomes</taxon>
        <taxon>ecological metagenomes</taxon>
    </lineage>
</organism>
<protein>
    <recommendedName>
        <fullName evidence="2">Aminotransferase class V domain-containing protein</fullName>
    </recommendedName>
</protein>
<reference evidence="3" key="1">
    <citation type="journal article" date="2014" name="Front. Microbiol.">
        <title>High frequency of phylogenetically diverse reductive dehalogenase-homologous genes in deep subseafloor sedimentary metagenomes.</title>
        <authorList>
            <person name="Kawai M."/>
            <person name="Futagami T."/>
            <person name="Toyoda A."/>
            <person name="Takaki Y."/>
            <person name="Nishi S."/>
            <person name="Hori S."/>
            <person name="Arai W."/>
            <person name="Tsubouchi T."/>
            <person name="Morono Y."/>
            <person name="Uchiyama I."/>
            <person name="Ito T."/>
            <person name="Fujiyama A."/>
            <person name="Inagaki F."/>
            <person name="Takami H."/>
        </authorList>
    </citation>
    <scope>NUCLEOTIDE SEQUENCE</scope>
    <source>
        <strain evidence="3">Expedition CK06-06</strain>
    </source>
</reference>
<name>X0SCA7_9ZZZZ</name>
<dbReference type="InterPro" id="IPR015421">
    <property type="entry name" value="PyrdxlP-dep_Trfase_major"/>
</dbReference>
<dbReference type="AlphaFoldDB" id="X0SCA7"/>
<sequence>AIGALVTDVKKEGVDYVSAAPYKYLMGPAGLAFLYVKSDLIGELEPDRIGWKNQIWDGDQAEEPLDATLSAKKFEYGTLHFQGVYGLERSLKYLNEFGMENVERRILQLSSYLWSRLSEVGKKMYTPRGTRSPIVSFYEQDAVETSAKLMEEKVKVTGREAHGGHIRVSPHFYNTTEDIDHFIKKLEET</sequence>